<dbReference type="STRING" id="984487.A0A1E4SEU3"/>
<dbReference type="GO" id="GO:0099617">
    <property type="term" value="C:matrix side of mitochondrial inner membrane"/>
    <property type="evidence" value="ECO:0007669"/>
    <property type="project" value="EnsemblFungi"/>
</dbReference>
<evidence type="ECO:0000256" key="1">
    <source>
        <dbReference type="ARBA" id="ARBA00022723"/>
    </source>
</evidence>
<keyword evidence="4" id="KW-0342">GTP-binding</keyword>
<sequence>ITAADLNNHFRHPIYPPPSPKQLTATQSLFNRCKTNLEWTYADYSDIPDIKYKRLHQKRLDAYDQMDPYNKTEYDENVVHSKKTFGIKPELLNPLPEVLLLGHTNVGKSSLINNLLLTKLESKSKGAFTEHAYVSKRAGYTKTLNCFNVGNKFRLIDSPGYGEFADFEQGKFVLEYLEKRALLRRVFLLIDSTEGFREEDIQLVNHLIELGVPFEVVFTKVDVVVSKSMPKKNPDPELIRLGNRKVIEYFERIIDEVQLRDLVTLPRLLFNNTSVNKYVSMRYGYKELRCVMLESCGLI</sequence>
<dbReference type="InterPro" id="IPR027417">
    <property type="entry name" value="P-loop_NTPase"/>
</dbReference>
<gene>
    <name evidence="6" type="ORF">CANTADRAFT_35772</name>
</gene>
<dbReference type="GO" id="GO:0005525">
    <property type="term" value="F:GTP binding"/>
    <property type="evidence" value="ECO:0007669"/>
    <property type="project" value="UniProtKB-KW"/>
</dbReference>
<dbReference type="EMBL" id="KV453914">
    <property type="protein sequence ID" value="ODV77912.1"/>
    <property type="molecule type" value="Genomic_DNA"/>
</dbReference>
<organism evidence="6 7">
    <name type="scientific">Suhomyces tanzawaensis NRRL Y-17324</name>
    <dbReference type="NCBI Taxonomy" id="984487"/>
    <lineage>
        <taxon>Eukaryota</taxon>
        <taxon>Fungi</taxon>
        <taxon>Dikarya</taxon>
        <taxon>Ascomycota</taxon>
        <taxon>Saccharomycotina</taxon>
        <taxon>Pichiomycetes</taxon>
        <taxon>Debaryomycetaceae</taxon>
        <taxon>Suhomyces</taxon>
    </lineage>
</organism>
<evidence type="ECO:0000256" key="2">
    <source>
        <dbReference type="ARBA" id="ARBA00022741"/>
    </source>
</evidence>
<evidence type="ECO:0000259" key="5">
    <source>
        <dbReference type="PROSITE" id="PS51706"/>
    </source>
</evidence>
<dbReference type="InterPro" id="IPR030393">
    <property type="entry name" value="G_ENGB_dom"/>
</dbReference>
<dbReference type="Proteomes" id="UP000094285">
    <property type="component" value="Unassembled WGS sequence"/>
</dbReference>
<dbReference type="GO" id="GO:0046872">
    <property type="term" value="F:metal ion binding"/>
    <property type="evidence" value="ECO:0007669"/>
    <property type="project" value="UniProtKB-KW"/>
</dbReference>
<evidence type="ECO:0000313" key="6">
    <source>
        <dbReference type="EMBL" id="ODV77912.1"/>
    </source>
</evidence>
<feature type="non-terminal residue" evidence="6">
    <location>
        <position position="299"/>
    </location>
</feature>
<dbReference type="Pfam" id="PF01926">
    <property type="entry name" value="MMR_HSR1"/>
    <property type="match status" value="1"/>
</dbReference>
<dbReference type="OrthoDB" id="391988at2759"/>
<dbReference type="PANTHER" id="PTHR46498:SF1">
    <property type="entry name" value="GTP-BINDING PROTEIN 8"/>
    <property type="match status" value="1"/>
</dbReference>
<keyword evidence="2" id="KW-0547">Nucleotide-binding</keyword>
<dbReference type="InterPro" id="IPR006073">
    <property type="entry name" value="GTP-bd"/>
</dbReference>
<accession>A0A1E4SEU3</accession>
<dbReference type="GO" id="GO:0070124">
    <property type="term" value="P:mitochondrial translational initiation"/>
    <property type="evidence" value="ECO:0007669"/>
    <property type="project" value="EnsemblFungi"/>
</dbReference>
<dbReference type="RefSeq" id="XP_020063034.1">
    <property type="nucleotide sequence ID" value="XM_020208651.1"/>
</dbReference>
<evidence type="ECO:0000313" key="7">
    <source>
        <dbReference type="Proteomes" id="UP000094285"/>
    </source>
</evidence>
<proteinExistence type="predicted"/>
<name>A0A1E4SEU3_9ASCO</name>
<keyword evidence="7" id="KW-1185">Reference proteome</keyword>
<dbReference type="AlphaFoldDB" id="A0A1E4SEU3"/>
<protein>
    <recommendedName>
        <fullName evidence="5">EngB-type G domain-containing protein</fullName>
    </recommendedName>
</protein>
<feature type="non-terminal residue" evidence="6">
    <location>
        <position position="1"/>
    </location>
</feature>
<evidence type="ECO:0000256" key="4">
    <source>
        <dbReference type="ARBA" id="ARBA00023134"/>
    </source>
</evidence>
<dbReference type="GO" id="GO:0070125">
    <property type="term" value="P:mitochondrial translational elongation"/>
    <property type="evidence" value="ECO:0007669"/>
    <property type="project" value="EnsemblFungi"/>
</dbReference>
<feature type="domain" description="EngB-type G" evidence="5">
    <location>
        <begin position="94"/>
        <end position="275"/>
    </location>
</feature>
<dbReference type="GeneID" id="30982788"/>
<dbReference type="SUPFAM" id="SSF52540">
    <property type="entry name" value="P-loop containing nucleoside triphosphate hydrolases"/>
    <property type="match status" value="1"/>
</dbReference>
<dbReference type="Gene3D" id="3.40.50.300">
    <property type="entry name" value="P-loop containing nucleotide triphosphate hydrolases"/>
    <property type="match status" value="1"/>
</dbReference>
<keyword evidence="1" id="KW-0479">Metal-binding</keyword>
<dbReference type="PROSITE" id="PS51706">
    <property type="entry name" value="G_ENGB"/>
    <property type="match status" value="1"/>
</dbReference>
<dbReference type="PANTHER" id="PTHR46498">
    <property type="entry name" value="GTP-BINDING PROTEIN 8"/>
    <property type="match status" value="1"/>
</dbReference>
<evidence type="ECO:0000256" key="3">
    <source>
        <dbReference type="ARBA" id="ARBA00022842"/>
    </source>
</evidence>
<dbReference type="InterPro" id="IPR052279">
    <property type="entry name" value="EngB_GTPase"/>
</dbReference>
<reference evidence="7" key="1">
    <citation type="submission" date="2016-05" db="EMBL/GenBank/DDBJ databases">
        <title>Comparative genomics of biotechnologically important yeasts.</title>
        <authorList>
            <consortium name="DOE Joint Genome Institute"/>
            <person name="Riley R."/>
            <person name="Haridas S."/>
            <person name="Wolfe K.H."/>
            <person name="Lopes M.R."/>
            <person name="Hittinger C.T."/>
            <person name="Goker M."/>
            <person name="Salamov A."/>
            <person name="Wisecaver J."/>
            <person name="Long T.M."/>
            <person name="Aerts A.L."/>
            <person name="Barry K."/>
            <person name="Choi C."/>
            <person name="Clum A."/>
            <person name="Coughlan A.Y."/>
            <person name="Deshpande S."/>
            <person name="Douglass A.P."/>
            <person name="Hanson S.J."/>
            <person name="Klenk H.-P."/>
            <person name="Labutti K."/>
            <person name="Lapidus A."/>
            <person name="Lindquist E."/>
            <person name="Lipzen A."/>
            <person name="Meier-Kolthoff J.P."/>
            <person name="Ohm R.A."/>
            <person name="Otillar R.P."/>
            <person name="Pangilinan J."/>
            <person name="Peng Y."/>
            <person name="Rokas A."/>
            <person name="Rosa C.A."/>
            <person name="Scheuner C."/>
            <person name="Sibirny A.A."/>
            <person name="Slot J.C."/>
            <person name="Stielow J.B."/>
            <person name="Sun H."/>
            <person name="Kurtzman C.P."/>
            <person name="Blackwell M."/>
            <person name="Grigoriev I.V."/>
            <person name="Jeffries T.W."/>
        </authorList>
    </citation>
    <scope>NUCLEOTIDE SEQUENCE [LARGE SCALE GENOMIC DNA]</scope>
    <source>
        <strain evidence="7">NRRL Y-17324</strain>
    </source>
</reference>
<keyword evidence="3" id="KW-0460">Magnesium</keyword>